<feature type="transmembrane region" description="Helical" evidence="2">
    <location>
        <begin position="492"/>
        <end position="512"/>
    </location>
</feature>
<dbReference type="AlphaFoldDB" id="A0A6H9WKG6"/>
<organism evidence="3 4">
    <name type="scientific">Pseudoclavibacter endophyticus</name>
    <dbReference type="NCBI Taxonomy" id="1778590"/>
    <lineage>
        <taxon>Bacteria</taxon>
        <taxon>Bacillati</taxon>
        <taxon>Actinomycetota</taxon>
        <taxon>Actinomycetes</taxon>
        <taxon>Micrococcales</taxon>
        <taxon>Microbacteriaceae</taxon>
        <taxon>Pseudoclavibacter</taxon>
    </lineage>
</organism>
<accession>A0A6H9WKG6</accession>
<feature type="region of interest" description="Disordered" evidence="1">
    <location>
        <begin position="429"/>
        <end position="493"/>
    </location>
</feature>
<sequence>MTETTTSRWTRWRGTVALSAATAIAGGGMLAVAFAAPATAAEGDAFIYQMFAFDESDPDNPIVNPPGYAWDVVATGPATYTNDESPTALVVENVAGGTYTVTATPNAEAEAGSSFDEIWCQRWRSDIPADELDESDYEYFTPANTGGGFQVPVLDGYSTACAEIWSIGEDVPAPNGSVTGAFDVRPSPDLVGAKSDFDIVLQDASGISLGSFNETELVVPPGTYTPLVVASATAQAGFDIDAWDRSSWRCSSVQTGPFEVTYGASFTVPSGAMVQCSIEIAEHFGDIQLFPPGGTVEGDVNYEWGGVYGESGTPYSFGYEVRLPEPAGGGPDPIRVVVTVRLADNSMPDESFPGAPGWMDASVDPEPGLFAFQADAPMSAGEVREFRFGAILTSDKRPSSPTEVCATAYYEGYERTDCDLVEPVGDGCGDGEDCGGTTPPTTPAPTASVPPTTSQPSGPGGTTPAGTSSPAAPSPGDGSAGNDALAVTDGGGMAPGIALGVVALAAGLGLLAQLRRPATPRRGEPTR</sequence>
<evidence type="ECO:0000256" key="2">
    <source>
        <dbReference type="SAM" id="Phobius"/>
    </source>
</evidence>
<keyword evidence="2" id="KW-0472">Membrane</keyword>
<dbReference type="RefSeq" id="WP_158029444.1">
    <property type="nucleotide sequence ID" value="NZ_BMHG01000001.1"/>
</dbReference>
<feature type="compositionally biased region" description="Low complexity" evidence="1">
    <location>
        <begin position="435"/>
        <end position="457"/>
    </location>
</feature>
<comment type="caution">
    <text evidence="3">The sequence shown here is derived from an EMBL/GenBank/DDBJ whole genome shotgun (WGS) entry which is preliminary data.</text>
</comment>
<name>A0A6H9WKG6_9MICO</name>
<dbReference type="EMBL" id="WBJY01000002">
    <property type="protein sequence ID" value="KAB1648249.1"/>
    <property type="molecule type" value="Genomic_DNA"/>
</dbReference>
<dbReference type="Proteomes" id="UP000431744">
    <property type="component" value="Unassembled WGS sequence"/>
</dbReference>
<keyword evidence="2" id="KW-1133">Transmembrane helix</keyword>
<evidence type="ECO:0000313" key="4">
    <source>
        <dbReference type="Proteomes" id="UP000431744"/>
    </source>
</evidence>
<keyword evidence="2" id="KW-0812">Transmembrane</keyword>
<evidence type="ECO:0000313" key="3">
    <source>
        <dbReference type="EMBL" id="KAB1648249.1"/>
    </source>
</evidence>
<evidence type="ECO:0000256" key="1">
    <source>
        <dbReference type="SAM" id="MobiDB-lite"/>
    </source>
</evidence>
<feature type="compositionally biased region" description="Low complexity" evidence="1">
    <location>
        <begin position="464"/>
        <end position="481"/>
    </location>
</feature>
<keyword evidence="4" id="KW-1185">Reference proteome</keyword>
<proteinExistence type="predicted"/>
<reference evidence="3 4" key="1">
    <citation type="submission" date="2019-09" db="EMBL/GenBank/DDBJ databases">
        <title>Phylogeny of genus Pseudoclavibacter and closely related genus.</title>
        <authorList>
            <person name="Li Y."/>
        </authorList>
    </citation>
    <scope>NUCLEOTIDE SEQUENCE [LARGE SCALE GENOMIC DNA]</scope>
    <source>
        <strain evidence="3 4">EGI 60007</strain>
    </source>
</reference>
<dbReference type="OrthoDB" id="10019942at2"/>
<protein>
    <submittedName>
        <fullName evidence="3">Uncharacterized protein</fullName>
    </submittedName>
</protein>
<gene>
    <name evidence="3" type="ORF">F8O04_11085</name>
</gene>